<feature type="compositionally biased region" description="Polar residues" evidence="1">
    <location>
        <begin position="274"/>
        <end position="287"/>
    </location>
</feature>
<proteinExistence type="predicted"/>
<gene>
    <name evidence="2" type="ORF">OFUS_LOCUS14293</name>
</gene>
<feature type="region of interest" description="Disordered" evidence="1">
    <location>
        <begin position="162"/>
        <end position="194"/>
    </location>
</feature>
<dbReference type="EMBL" id="CAIIXF020000007">
    <property type="protein sequence ID" value="CAH1788835.1"/>
    <property type="molecule type" value="Genomic_DNA"/>
</dbReference>
<dbReference type="AlphaFoldDB" id="A0A8J1UGP3"/>
<dbReference type="SUPFAM" id="SSF47459">
    <property type="entry name" value="HLH, helix-loop-helix DNA-binding domain"/>
    <property type="match status" value="1"/>
</dbReference>
<feature type="compositionally biased region" description="Basic and acidic residues" evidence="1">
    <location>
        <begin position="69"/>
        <end position="83"/>
    </location>
</feature>
<dbReference type="Proteomes" id="UP000749559">
    <property type="component" value="Unassembled WGS sequence"/>
</dbReference>
<sequence length="340" mass="38593">MDMNNNNMMPIQRNITQEFRSAMNTDTVKEGSSQCPQISQGSTSSSGRMDSASESHTSNRDSPLIESETGEHQRHMSEEEQKRKERRNLVNFRQRDLTRRHRVLFDKLRVRLPVQPSCYVTKERTLDMALDYINYLESLLGINQPTQHQIAGLAPPPGRRMDYGSRPLSSSALPQTEPKTEETMESRPSCSMMPGPQRHGTGAFNQGFVDMPRQRRHSEVAPRPQLFNDSYQWIMGRPQSTSTPISQAVFPGQSSTSQLATTIDDIITRLELESGSSGYRSNSQGSTDSRRLDSQSSLPSMCDNDDVFYTPNHMVWPERSMGSNQAEGYRSNPNRHYPRI</sequence>
<feature type="compositionally biased region" description="Polar residues" evidence="1">
    <location>
        <begin position="321"/>
        <end position="334"/>
    </location>
</feature>
<evidence type="ECO:0000313" key="3">
    <source>
        <dbReference type="Proteomes" id="UP000749559"/>
    </source>
</evidence>
<evidence type="ECO:0000313" key="2">
    <source>
        <dbReference type="EMBL" id="CAH1788835.1"/>
    </source>
</evidence>
<dbReference type="Pfam" id="PF00010">
    <property type="entry name" value="HLH"/>
    <property type="match status" value="1"/>
</dbReference>
<dbReference type="InterPro" id="IPR011598">
    <property type="entry name" value="bHLH_dom"/>
</dbReference>
<evidence type="ECO:0000256" key="1">
    <source>
        <dbReference type="SAM" id="MobiDB-lite"/>
    </source>
</evidence>
<name>A0A8J1UGP3_OWEFU</name>
<feature type="compositionally biased region" description="Polar residues" evidence="1">
    <location>
        <begin position="25"/>
        <end position="50"/>
    </location>
</feature>
<dbReference type="Gene3D" id="4.10.280.10">
    <property type="entry name" value="Helix-loop-helix DNA-binding domain"/>
    <property type="match status" value="1"/>
</dbReference>
<comment type="caution">
    <text evidence="2">The sequence shown here is derived from an EMBL/GenBank/DDBJ whole genome shotgun (WGS) entry which is preliminary data.</text>
</comment>
<feature type="region of interest" description="Disordered" evidence="1">
    <location>
        <begin position="274"/>
        <end position="304"/>
    </location>
</feature>
<dbReference type="InterPro" id="IPR036638">
    <property type="entry name" value="HLH_DNA-bd_sf"/>
</dbReference>
<organism evidence="2 3">
    <name type="scientific">Owenia fusiformis</name>
    <name type="common">Polychaete worm</name>
    <dbReference type="NCBI Taxonomy" id="6347"/>
    <lineage>
        <taxon>Eukaryota</taxon>
        <taxon>Metazoa</taxon>
        <taxon>Spiralia</taxon>
        <taxon>Lophotrochozoa</taxon>
        <taxon>Annelida</taxon>
        <taxon>Polychaeta</taxon>
        <taxon>Sedentaria</taxon>
        <taxon>Canalipalpata</taxon>
        <taxon>Sabellida</taxon>
        <taxon>Oweniida</taxon>
        <taxon>Oweniidae</taxon>
        <taxon>Owenia</taxon>
    </lineage>
</organism>
<protein>
    <submittedName>
        <fullName evidence="2">Uncharacterized protein</fullName>
    </submittedName>
</protein>
<reference evidence="2" key="1">
    <citation type="submission" date="2022-03" db="EMBL/GenBank/DDBJ databases">
        <authorList>
            <person name="Martin C."/>
        </authorList>
    </citation>
    <scope>NUCLEOTIDE SEQUENCE</scope>
</reference>
<feature type="region of interest" description="Disordered" evidence="1">
    <location>
        <begin position="319"/>
        <end position="340"/>
    </location>
</feature>
<dbReference type="GO" id="GO:0046983">
    <property type="term" value="F:protein dimerization activity"/>
    <property type="evidence" value="ECO:0007669"/>
    <property type="project" value="InterPro"/>
</dbReference>
<accession>A0A8J1UGP3</accession>
<feature type="region of interest" description="Disordered" evidence="1">
    <location>
        <begin position="25"/>
        <end position="87"/>
    </location>
</feature>
<keyword evidence="3" id="KW-1185">Reference proteome</keyword>